<dbReference type="OrthoDB" id="4094614at2759"/>
<keyword evidence="1 3" id="KW-0732">Signal</keyword>
<protein>
    <recommendedName>
        <fullName evidence="4">Yeast cell wall synthesis Kre9/Knh1-like N-terminal domain-containing protein</fullName>
    </recommendedName>
</protein>
<evidence type="ECO:0000256" key="3">
    <source>
        <dbReference type="SAM" id="SignalP"/>
    </source>
</evidence>
<evidence type="ECO:0000259" key="4">
    <source>
        <dbReference type="Pfam" id="PF10342"/>
    </source>
</evidence>
<dbReference type="PANTHER" id="PTHR40633">
    <property type="entry name" value="MATRIX PROTEIN, PUTATIVE (AFU_ORTHOLOGUE AFUA_8G05410)-RELATED"/>
    <property type="match status" value="1"/>
</dbReference>
<dbReference type="InterPro" id="IPR018466">
    <property type="entry name" value="Kre9/Knh1-like_N"/>
</dbReference>
<feature type="signal peptide" evidence="3">
    <location>
        <begin position="1"/>
        <end position="17"/>
    </location>
</feature>
<evidence type="ECO:0000313" key="6">
    <source>
        <dbReference type="Proteomes" id="UP000799757"/>
    </source>
</evidence>
<dbReference type="Pfam" id="PF10342">
    <property type="entry name" value="Kre9_KNH"/>
    <property type="match status" value="1"/>
</dbReference>
<name>A0A6A6XUQ1_9PLEO</name>
<feature type="compositionally biased region" description="Low complexity" evidence="2">
    <location>
        <begin position="211"/>
        <end position="236"/>
    </location>
</feature>
<organism evidence="5 6">
    <name type="scientific">Melanomma pulvis-pyrius CBS 109.77</name>
    <dbReference type="NCBI Taxonomy" id="1314802"/>
    <lineage>
        <taxon>Eukaryota</taxon>
        <taxon>Fungi</taxon>
        <taxon>Dikarya</taxon>
        <taxon>Ascomycota</taxon>
        <taxon>Pezizomycotina</taxon>
        <taxon>Dothideomycetes</taxon>
        <taxon>Pleosporomycetidae</taxon>
        <taxon>Pleosporales</taxon>
        <taxon>Melanommataceae</taxon>
        <taxon>Melanomma</taxon>
    </lineage>
</organism>
<dbReference type="EMBL" id="MU001750">
    <property type="protein sequence ID" value="KAF2800296.1"/>
    <property type="molecule type" value="Genomic_DNA"/>
</dbReference>
<accession>A0A6A6XUQ1</accession>
<evidence type="ECO:0000313" key="5">
    <source>
        <dbReference type="EMBL" id="KAF2800296.1"/>
    </source>
</evidence>
<feature type="domain" description="Yeast cell wall synthesis Kre9/Knh1-like N-terminal" evidence="4">
    <location>
        <begin position="37"/>
        <end position="120"/>
    </location>
</feature>
<evidence type="ECO:0000256" key="1">
    <source>
        <dbReference type="ARBA" id="ARBA00022729"/>
    </source>
</evidence>
<sequence length="256" mass="25604">MIAQISTVAFFAGLAAAVHAPVGDPLGNPITAPLIEIVPACKAYTIKWTPTTPNAVSILLLRGPSTNVVPLGAPLAEGIANSGSFVWTPSSDLEADTTHYGLQLIDDITGQYQYSTQFGISKDLCEVKVSSSAVPTTAEPTSTGGGYGYPTATIVASSTEHGGYGQPSSTANSTTVYTPTSSYVASTGYPVSNSTLLQPSKSLSVPASLKTTASGSPTTGPASSTSSPPAESTGGASGIRAGLGLAGAVAGLVFML</sequence>
<dbReference type="Proteomes" id="UP000799757">
    <property type="component" value="Unassembled WGS sequence"/>
</dbReference>
<gene>
    <name evidence="5" type="ORF">K505DRAFT_229156</name>
</gene>
<dbReference type="AlphaFoldDB" id="A0A6A6XUQ1"/>
<proteinExistence type="predicted"/>
<feature type="chain" id="PRO_5025467778" description="Yeast cell wall synthesis Kre9/Knh1-like N-terminal domain-containing protein" evidence="3">
    <location>
        <begin position="18"/>
        <end position="256"/>
    </location>
</feature>
<evidence type="ECO:0000256" key="2">
    <source>
        <dbReference type="SAM" id="MobiDB-lite"/>
    </source>
</evidence>
<dbReference type="PANTHER" id="PTHR40633:SF1">
    <property type="entry name" value="GPI ANCHORED SERINE-THREONINE RICH PROTEIN (AFU_ORTHOLOGUE AFUA_1G03630)"/>
    <property type="match status" value="1"/>
</dbReference>
<reference evidence="5" key="1">
    <citation type="journal article" date="2020" name="Stud. Mycol.">
        <title>101 Dothideomycetes genomes: a test case for predicting lifestyles and emergence of pathogens.</title>
        <authorList>
            <person name="Haridas S."/>
            <person name="Albert R."/>
            <person name="Binder M."/>
            <person name="Bloem J."/>
            <person name="Labutti K."/>
            <person name="Salamov A."/>
            <person name="Andreopoulos B."/>
            <person name="Baker S."/>
            <person name="Barry K."/>
            <person name="Bills G."/>
            <person name="Bluhm B."/>
            <person name="Cannon C."/>
            <person name="Castanera R."/>
            <person name="Culley D."/>
            <person name="Daum C."/>
            <person name="Ezra D."/>
            <person name="Gonzalez J."/>
            <person name="Henrissat B."/>
            <person name="Kuo A."/>
            <person name="Liang C."/>
            <person name="Lipzen A."/>
            <person name="Lutzoni F."/>
            <person name="Magnuson J."/>
            <person name="Mondo S."/>
            <person name="Nolan M."/>
            <person name="Ohm R."/>
            <person name="Pangilinan J."/>
            <person name="Park H.-J."/>
            <person name="Ramirez L."/>
            <person name="Alfaro M."/>
            <person name="Sun H."/>
            <person name="Tritt A."/>
            <person name="Yoshinaga Y."/>
            <person name="Zwiers L.-H."/>
            <person name="Turgeon B."/>
            <person name="Goodwin S."/>
            <person name="Spatafora J."/>
            <person name="Crous P."/>
            <person name="Grigoriev I."/>
        </authorList>
    </citation>
    <scope>NUCLEOTIDE SEQUENCE</scope>
    <source>
        <strain evidence="5">CBS 109.77</strain>
    </source>
</reference>
<dbReference type="InterPro" id="IPR052982">
    <property type="entry name" value="SRP1/TIP1-like"/>
</dbReference>
<keyword evidence="6" id="KW-1185">Reference proteome</keyword>
<feature type="region of interest" description="Disordered" evidence="2">
    <location>
        <begin position="207"/>
        <end position="236"/>
    </location>
</feature>